<sequence length="71" mass="8244">MFNLNLYEEGVEVGIERGQHLLLIQLLKKKLGRLSDVQLNKLEYLDNSKIINVALNIFNIETIDDLNKYLV</sequence>
<accession>A0ABS2FEM9</accession>
<organism evidence="2 3">
    <name type="scientific">Clostridium saudiense</name>
    <dbReference type="NCBI Taxonomy" id="1414720"/>
    <lineage>
        <taxon>Bacteria</taxon>
        <taxon>Bacillati</taxon>
        <taxon>Bacillota</taxon>
        <taxon>Clostridia</taxon>
        <taxon>Eubacteriales</taxon>
        <taxon>Clostridiaceae</taxon>
        <taxon>Clostridium</taxon>
    </lineage>
</organism>
<dbReference type="RefSeq" id="WP_148324000.1">
    <property type="nucleotide sequence ID" value="NZ_JACJLL010000013.1"/>
</dbReference>
<feature type="domain" description="DUF4351" evidence="1">
    <location>
        <begin position="14"/>
        <end position="70"/>
    </location>
</feature>
<gene>
    <name evidence="2" type="ORF">H6A19_03650</name>
</gene>
<keyword evidence="3" id="KW-1185">Reference proteome</keyword>
<proteinExistence type="predicted"/>
<protein>
    <submittedName>
        <fullName evidence="2">DUF4351 domain-containing protein</fullName>
    </submittedName>
</protein>
<evidence type="ECO:0000313" key="2">
    <source>
        <dbReference type="EMBL" id="MBM6818441.1"/>
    </source>
</evidence>
<evidence type="ECO:0000313" key="3">
    <source>
        <dbReference type="Proteomes" id="UP000767334"/>
    </source>
</evidence>
<dbReference type="Pfam" id="PF14261">
    <property type="entry name" value="DUF4351"/>
    <property type="match status" value="1"/>
</dbReference>
<dbReference type="InterPro" id="IPR025587">
    <property type="entry name" value="DUF4351"/>
</dbReference>
<dbReference type="Proteomes" id="UP000767334">
    <property type="component" value="Unassembled WGS sequence"/>
</dbReference>
<dbReference type="EMBL" id="JACJLL010000013">
    <property type="protein sequence ID" value="MBM6818441.1"/>
    <property type="molecule type" value="Genomic_DNA"/>
</dbReference>
<comment type="caution">
    <text evidence="2">The sequence shown here is derived from an EMBL/GenBank/DDBJ whole genome shotgun (WGS) entry which is preliminary data.</text>
</comment>
<evidence type="ECO:0000259" key="1">
    <source>
        <dbReference type="Pfam" id="PF14261"/>
    </source>
</evidence>
<reference evidence="2 3" key="1">
    <citation type="journal article" date="2021" name="Sci. Rep.">
        <title>The distribution of antibiotic resistance genes in chicken gut microbiota commensals.</title>
        <authorList>
            <person name="Juricova H."/>
            <person name="Matiasovicova J."/>
            <person name="Kubasova T."/>
            <person name="Cejkova D."/>
            <person name="Rychlik I."/>
        </authorList>
    </citation>
    <scope>NUCLEOTIDE SEQUENCE [LARGE SCALE GENOMIC DNA]</scope>
    <source>
        <strain evidence="2 3">An435</strain>
    </source>
</reference>
<name>A0ABS2FEM9_9CLOT</name>